<dbReference type="GO" id="GO:0046872">
    <property type="term" value="F:metal ion binding"/>
    <property type="evidence" value="ECO:0007669"/>
    <property type="project" value="UniProtKB-UniRule"/>
</dbReference>
<evidence type="ECO:0000256" key="7">
    <source>
        <dbReference type="ARBA" id="ARBA00048273"/>
    </source>
</evidence>
<protein>
    <recommendedName>
        <fullName evidence="3 10">Lactoylglutathione lyase</fullName>
        <ecNumber evidence="3 10">4.4.1.5</ecNumber>
    </recommendedName>
    <alternativeName>
        <fullName evidence="10">Glyoxalase I</fullName>
    </alternativeName>
</protein>
<dbReference type="GO" id="GO:0005737">
    <property type="term" value="C:cytoplasm"/>
    <property type="evidence" value="ECO:0007669"/>
    <property type="project" value="TreeGrafter"/>
</dbReference>
<evidence type="ECO:0000256" key="9">
    <source>
        <dbReference type="PIRSR" id="PIRSR604361-3"/>
    </source>
</evidence>
<dbReference type="PANTHER" id="PTHR46036:SF5">
    <property type="entry name" value="LACTOYLGLUTATHIONE LYASE"/>
    <property type="match status" value="1"/>
</dbReference>
<evidence type="ECO:0000256" key="1">
    <source>
        <dbReference type="ARBA" id="ARBA00005008"/>
    </source>
</evidence>
<evidence type="ECO:0000256" key="5">
    <source>
        <dbReference type="ARBA" id="ARBA00022723"/>
    </source>
</evidence>
<dbReference type="InterPro" id="IPR004360">
    <property type="entry name" value="Glyas_Fos-R_dOase_dom"/>
</dbReference>
<keyword evidence="6 10" id="KW-0456">Lyase</keyword>
<dbReference type="SUPFAM" id="SSF54593">
    <property type="entry name" value="Glyoxalase/Bleomycin resistance protein/Dihydroxybiphenyl dioxygenase"/>
    <property type="match status" value="1"/>
</dbReference>
<comment type="pathway">
    <text evidence="1 10">Secondary metabolite metabolism; methylglyoxal degradation; (R)-lactate from methylglyoxal: step 1/2.</text>
</comment>
<evidence type="ECO:0000256" key="8">
    <source>
        <dbReference type="PIRSR" id="PIRSR604361-1"/>
    </source>
</evidence>
<dbReference type="EMBL" id="AWGA01000047">
    <property type="protein sequence ID" value="TEA27274.1"/>
    <property type="molecule type" value="Genomic_DNA"/>
</dbReference>
<evidence type="ECO:0000256" key="2">
    <source>
        <dbReference type="ARBA" id="ARBA00010363"/>
    </source>
</evidence>
<feature type="binding site" evidence="9">
    <location>
        <position position="122"/>
    </location>
    <ligand>
        <name>Zn(2+)</name>
        <dbReference type="ChEBI" id="CHEBI:29105"/>
        <note>ligand shared between dimeric partners</note>
    </ligand>
</feature>
<dbReference type="Proteomes" id="UP000506160">
    <property type="component" value="Unassembled WGS sequence"/>
</dbReference>
<dbReference type="InterPro" id="IPR004361">
    <property type="entry name" value="Glyoxalase_1"/>
</dbReference>
<comment type="caution">
    <text evidence="12">The sequence shown here is derived from an EMBL/GenBank/DDBJ whole genome shotgun (WGS) entry which is preliminary data.</text>
</comment>
<evidence type="ECO:0000313" key="12">
    <source>
        <dbReference type="EMBL" id="TEA27274.1"/>
    </source>
</evidence>
<evidence type="ECO:0000256" key="10">
    <source>
        <dbReference type="RuleBase" id="RU361179"/>
    </source>
</evidence>
<feature type="binding site" evidence="9">
    <location>
        <position position="56"/>
    </location>
    <ligand>
        <name>Zn(2+)</name>
        <dbReference type="ChEBI" id="CHEBI:29105"/>
        <note>ligand shared between dimeric partners</note>
    </ligand>
</feature>
<dbReference type="Pfam" id="PF00903">
    <property type="entry name" value="Glyoxalase"/>
    <property type="match status" value="1"/>
</dbReference>
<dbReference type="InterPro" id="IPR029068">
    <property type="entry name" value="Glyas_Bleomycin-R_OHBP_Dase"/>
</dbReference>
<dbReference type="Gene3D" id="3.10.180.10">
    <property type="entry name" value="2,3-Dihydroxybiphenyl 1,2-Dioxygenase, domain 1"/>
    <property type="match status" value="1"/>
</dbReference>
<dbReference type="InterPro" id="IPR037523">
    <property type="entry name" value="VOC_core"/>
</dbReference>
<reference evidence="12 13" key="1">
    <citation type="journal article" date="2014" name="Appl. Environ. Microbiol.">
        <title>Genomic features of a bumble bee symbiont reflect its host environment.</title>
        <authorList>
            <person name="Martinson V.G."/>
            <person name="Magoc T."/>
            <person name="Koch H."/>
            <person name="Salzberg S.L."/>
            <person name="Moran N.A."/>
        </authorList>
    </citation>
    <scope>NUCLEOTIDE SEQUENCE [LARGE SCALE GENOMIC DNA]</scope>
    <source>
        <strain evidence="12 13">Bimp</strain>
    </source>
</reference>
<dbReference type="GO" id="GO:0004462">
    <property type="term" value="F:lactoylglutathione lyase activity"/>
    <property type="evidence" value="ECO:0007669"/>
    <property type="project" value="UniProtKB-UniRule"/>
</dbReference>
<organism evidence="12 13">
    <name type="scientific">Candidatus Schmidhempelia bombi str. Bimp</name>
    <dbReference type="NCBI Taxonomy" id="1387197"/>
    <lineage>
        <taxon>Bacteria</taxon>
        <taxon>Pseudomonadati</taxon>
        <taxon>Pseudomonadota</taxon>
        <taxon>Gammaproteobacteria</taxon>
        <taxon>Orbales</taxon>
        <taxon>Orbaceae</taxon>
        <taxon>Candidatus Schmidhempelia</taxon>
    </lineage>
</organism>
<dbReference type="GO" id="GO:0019243">
    <property type="term" value="P:methylglyoxal catabolic process to D-lactate via S-lactoyl-glutathione"/>
    <property type="evidence" value="ECO:0007669"/>
    <property type="project" value="TreeGrafter"/>
</dbReference>
<sequence length="134" mass="14790">MRILHTMIRVGDLNRSIDFYTKVLGMQLLRTDENPEYGYSLAFVGYGREQHDAVIELTYNWGVDHYDHGNAFGHIALGVDDVAMTCTSIKKAGGKVTREAGPVKGGTTIIAFIEDPDGYKIELIQNNQANNALG</sequence>
<dbReference type="PROSITE" id="PS00934">
    <property type="entry name" value="GLYOXALASE_I_1"/>
    <property type="match status" value="1"/>
</dbReference>
<comment type="similarity">
    <text evidence="2 10">Belongs to the glyoxalase I family.</text>
</comment>
<dbReference type="PROSITE" id="PS00935">
    <property type="entry name" value="GLYOXALASE_I_2"/>
    <property type="match status" value="1"/>
</dbReference>
<feature type="binding site" evidence="9">
    <location>
        <position position="74"/>
    </location>
    <ligand>
        <name>Zn(2+)</name>
        <dbReference type="ChEBI" id="CHEBI:29105"/>
        <note>ligand shared between dimeric partners</note>
    </ligand>
</feature>
<keyword evidence="4 10" id="KW-0533">Nickel</keyword>
<dbReference type="FunFam" id="3.10.180.10:FF:000002">
    <property type="entry name" value="Lactoylglutathione lyase"/>
    <property type="match status" value="1"/>
</dbReference>
<comment type="cofactor">
    <cofactor evidence="9">
        <name>Zn(2+)</name>
        <dbReference type="ChEBI" id="CHEBI:29105"/>
    </cofactor>
    <text evidence="9">Binds 1 zinc ion per subunit. In the homodimer, two zinc ions are bound between subunits.</text>
</comment>
<dbReference type="PROSITE" id="PS51819">
    <property type="entry name" value="VOC"/>
    <property type="match status" value="1"/>
</dbReference>
<evidence type="ECO:0000313" key="13">
    <source>
        <dbReference type="Proteomes" id="UP000506160"/>
    </source>
</evidence>
<evidence type="ECO:0000256" key="3">
    <source>
        <dbReference type="ARBA" id="ARBA00012081"/>
    </source>
</evidence>
<dbReference type="PANTHER" id="PTHR46036">
    <property type="entry name" value="LACTOYLGLUTATHIONE LYASE"/>
    <property type="match status" value="1"/>
</dbReference>
<comment type="cofactor">
    <cofactor evidence="10">
        <name>Ni(2+)</name>
        <dbReference type="ChEBI" id="CHEBI:49786"/>
    </cofactor>
    <text evidence="10">Binds 1 nickel ion per subunit.</text>
</comment>
<feature type="active site" description="Proton donor/acceptor" evidence="8">
    <location>
        <position position="122"/>
    </location>
</feature>
<dbReference type="RefSeq" id="WP_024495983.1">
    <property type="nucleotide sequence ID" value="NZ_AWGA01000047.1"/>
</dbReference>
<dbReference type="InterPro" id="IPR018146">
    <property type="entry name" value="Glyoxalase_1_CS"/>
</dbReference>
<comment type="catalytic activity">
    <reaction evidence="7 10">
        <text>(R)-S-lactoylglutathione = methylglyoxal + glutathione</text>
        <dbReference type="Rhea" id="RHEA:19069"/>
        <dbReference type="ChEBI" id="CHEBI:17158"/>
        <dbReference type="ChEBI" id="CHEBI:57474"/>
        <dbReference type="ChEBI" id="CHEBI:57925"/>
        <dbReference type="EC" id="4.4.1.5"/>
    </reaction>
</comment>
<dbReference type="CDD" id="cd16358">
    <property type="entry name" value="GlxI_Ni"/>
    <property type="match status" value="1"/>
</dbReference>
<dbReference type="NCBIfam" id="TIGR00068">
    <property type="entry name" value="glyox_I"/>
    <property type="match status" value="1"/>
</dbReference>
<proteinExistence type="inferred from homology"/>
<gene>
    <name evidence="12" type="primary">gloA</name>
    <name evidence="12" type="ORF">O970_04620</name>
</gene>
<feature type="domain" description="VOC" evidence="11">
    <location>
        <begin position="2"/>
        <end position="126"/>
    </location>
</feature>
<keyword evidence="13" id="KW-1185">Reference proteome</keyword>
<name>A0AB94ICX4_9GAMM</name>
<dbReference type="AlphaFoldDB" id="A0AB94ICX4"/>
<evidence type="ECO:0000256" key="6">
    <source>
        <dbReference type="ARBA" id="ARBA00023239"/>
    </source>
</evidence>
<accession>A0AB94ICX4</accession>
<keyword evidence="5 9" id="KW-0479">Metal-binding</keyword>
<comment type="function">
    <text evidence="10">Catalyzes the conversion of hemimercaptal, formed from methylglyoxal and glutathione, to S-lactoylglutathione.</text>
</comment>
<evidence type="ECO:0000256" key="4">
    <source>
        <dbReference type="ARBA" id="ARBA00022596"/>
    </source>
</evidence>
<evidence type="ECO:0000259" key="11">
    <source>
        <dbReference type="PROSITE" id="PS51819"/>
    </source>
</evidence>
<dbReference type="EC" id="4.4.1.5" evidence="3 10"/>
<keyword evidence="9" id="KW-0862">Zinc</keyword>